<dbReference type="SUPFAM" id="SSF55729">
    <property type="entry name" value="Acyl-CoA N-acyltransferases (Nat)"/>
    <property type="match status" value="1"/>
</dbReference>
<organism evidence="2 3">
    <name type="scientific">Candidatus Faecousia excrementigallinarum</name>
    <dbReference type="NCBI Taxonomy" id="2840806"/>
    <lineage>
        <taxon>Bacteria</taxon>
        <taxon>Bacillati</taxon>
        <taxon>Bacillota</taxon>
        <taxon>Clostridia</taxon>
        <taxon>Eubacteriales</taxon>
        <taxon>Oscillospiraceae</taxon>
        <taxon>Faecousia</taxon>
    </lineage>
</organism>
<dbReference type="Gene3D" id="3.40.630.30">
    <property type="match status" value="1"/>
</dbReference>
<name>A0A9D0Z3M7_9FIRM</name>
<proteinExistence type="predicted"/>
<reference evidence="2" key="1">
    <citation type="submission" date="2020-10" db="EMBL/GenBank/DDBJ databases">
        <authorList>
            <person name="Gilroy R."/>
        </authorList>
    </citation>
    <scope>NUCLEOTIDE SEQUENCE</scope>
    <source>
        <strain evidence="2">13361</strain>
    </source>
</reference>
<evidence type="ECO:0000313" key="3">
    <source>
        <dbReference type="Proteomes" id="UP000886796"/>
    </source>
</evidence>
<dbReference type="AlphaFoldDB" id="A0A9D0Z3M7"/>
<accession>A0A9D0Z3M7</accession>
<sequence length="175" mass="19983">MFVEKTDSGAFDQIYALMEKSFPLEEYRPYPEQKALLSRPAYGLYAARDDREGNLLGFAAVWEWEDFAFVEHIAVNPDYRNGGLGGKLLDQVVALLGKPVCLEVEPPDGGMASRRIGFYQRHGFFLNPYPYTQPAISEGKSPIPLLIMTYGQEIQETEFVTIRNRLYRQVYQTEA</sequence>
<dbReference type="Proteomes" id="UP000886796">
    <property type="component" value="Unassembled WGS sequence"/>
</dbReference>
<dbReference type="Pfam" id="PF00583">
    <property type="entry name" value="Acetyltransf_1"/>
    <property type="match status" value="1"/>
</dbReference>
<feature type="domain" description="N-acetyltransferase" evidence="1">
    <location>
        <begin position="1"/>
        <end position="143"/>
    </location>
</feature>
<evidence type="ECO:0000313" key="2">
    <source>
        <dbReference type="EMBL" id="HIQ68364.1"/>
    </source>
</evidence>
<dbReference type="EMBL" id="DVFK01000107">
    <property type="protein sequence ID" value="HIQ68364.1"/>
    <property type="molecule type" value="Genomic_DNA"/>
</dbReference>
<dbReference type="InterPro" id="IPR016181">
    <property type="entry name" value="Acyl_CoA_acyltransferase"/>
</dbReference>
<protein>
    <submittedName>
        <fullName evidence="2">GNAT family N-acetyltransferase</fullName>
    </submittedName>
</protein>
<dbReference type="PROSITE" id="PS51186">
    <property type="entry name" value="GNAT"/>
    <property type="match status" value="1"/>
</dbReference>
<reference evidence="2" key="2">
    <citation type="journal article" date="2021" name="PeerJ">
        <title>Extensive microbial diversity within the chicken gut microbiome revealed by metagenomics and culture.</title>
        <authorList>
            <person name="Gilroy R."/>
            <person name="Ravi A."/>
            <person name="Getino M."/>
            <person name="Pursley I."/>
            <person name="Horton D.L."/>
            <person name="Alikhan N.F."/>
            <person name="Baker D."/>
            <person name="Gharbi K."/>
            <person name="Hall N."/>
            <person name="Watson M."/>
            <person name="Adriaenssens E.M."/>
            <person name="Foster-Nyarko E."/>
            <person name="Jarju S."/>
            <person name="Secka A."/>
            <person name="Antonio M."/>
            <person name="Oren A."/>
            <person name="Chaudhuri R.R."/>
            <person name="La Ragione R."/>
            <person name="Hildebrand F."/>
            <person name="Pallen M.J."/>
        </authorList>
    </citation>
    <scope>NUCLEOTIDE SEQUENCE</scope>
    <source>
        <strain evidence="2">13361</strain>
    </source>
</reference>
<evidence type="ECO:0000259" key="1">
    <source>
        <dbReference type="PROSITE" id="PS51186"/>
    </source>
</evidence>
<dbReference type="GO" id="GO:0016747">
    <property type="term" value="F:acyltransferase activity, transferring groups other than amino-acyl groups"/>
    <property type="evidence" value="ECO:0007669"/>
    <property type="project" value="InterPro"/>
</dbReference>
<gene>
    <name evidence="2" type="ORF">IAB74_07655</name>
</gene>
<comment type="caution">
    <text evidence="2">The sequence shown here is derived from an EMBL/GenBank/DDBJ whole genome shotgun (WGS) entry which is preliminary data.</text>
</comment>
<dbReference type="CDD" id="cd04301">
    <property type="entry name" value="NAT_SF"/>
    <property type="match status" value="1"/>
</dbReference>
<dbReference type="InterPro" id="IPR000182">
    <property type="entry name" value="GNAT_dom"/>
</dbReference>